<name>A0A6C2UAN4_PONDE</name>
<keyword evidence="1" id="KW-0472">Membrane</keyword>
<dbReference type="AlphaFoldDB" id="A0A6C2UAN4"/>
<keyword evidence="1" id="KW-1133">Transmembrane helix</keyword>
<organism evidence="2 3">
    <name type="scientific">Pontiella desulfatans</name>
    <dbReference type="NCBI Taxonomy" id="2750659"/>
    <lineage>
        <taxon>Bacteria</taxon>
        <taxon>Pseudomonadati</taxon>
        <taxon>Kiritimatiellota</taxon>
        <taxon>Kiritimatiellia</taxon>
        <taxon>Kiritimatiellales</taxon>
        <taxon>Pontiellaceae</taxon>
        <taxon>Pontiella</taxon>
    </lineage>
</organism>
<accession>A0A6C2UAN4</accession>
<feature type="transmembrane region" description="Helical" evidence="1">
    <location>
        <begin position="93"/>
        <end position="115"/>
    </location>
</feature>
<keyword evidence="1" id="KW-0812">Transmembrane</keyword>
<evidence type="ECO:0000256" key="1">
    <source>
        <dbReference type="SAM" id="Phobius"/>
    </source>
</evidence>
<gene>
    <name evidence="2" type="ORF">PDESU_05715</name>
</gene>
<proteinExistence type="predicted"/>
<dbReference type="EMBL" id="CAAHFG010000004">
    <property type="protein sequence ID" value="VGO17120.1"/>
    <property type="molecule type" value="Genomic_DNA"/>
</dbReference>
<keyword evidence="3" id="KW-1185">Reference proteome</keyword>
<dbReference type="Proteomes" id="UP000366872">
    <property type="component" value="Unassembled WGS sequence"/>
</dbReference>
<sequence>MMRYDELLSLYFDGEPSEAELTELADLLRSDETLAMDFREQLLIWEVWSQENAPERSADAFLAAFHTRQRAEEDASDFELSMTKQLKERKNPFLWQPVFAIAAILVILLSLSVLMKPSSDPQPVAMADHVHLHVHGECVCTHCTLHQTEKHLRAIRYVDNKGRTEIVYLVDNPEMDMKMRHFCRGPTPVLVEGDLVEQDGRRMLAATSFDLEHKVDS</sequence>
<evidence type="ECO:0000313" key="3">
    <source>
        <dbReference type="Proteomes" id="UP000366872"/>
    </source>
</evidence>
<evidence type="ECO:0000313" key="2">
    <source>
        <dbReference type="EMBL" id="VGO17120.1"/>
    </source>
</evidence>
<protein>
    <recommendedName>
        <fullName evidence="4">Zinc-finger domain-containing protein</fullName>
    </recommendedName>
</protein>
<evidence type="ECO:0008006" key="4">
    <source>
        <dbReference type="Google" id="ProtNLM"/>
    </source>
</evidence>
<dbReference type="RefSeq" id="WP_136082620.1">
    <property type="nucleotide sequence ID" value="NZ_CAAHFG010000004.1"/>
</dbReference>
<reference evidence="2 3" key="1">
    <citation type="submission" date="2019-04" db="EMBL/GenBank/DDBJ databases">
        <authorList>
            <person name="Van Vliet M D."/>
        </authorList>
    </citation>
    <scope>NUCLEOTIDE SEQUENCE [LARGE SCALE GENOMIC DNA]</scope>
    <source>
        <strain evidence="2 3">F1</strain>
    </source>
</reference>